<keyword evidence="2" id="KW-0378">Hydrolase</keyword>
<dbReference type="CDD" id="cd03443">
    <property type="entry name" value="PaaI_thioesterase"/>
    <property type="match status" value="1"/>
</dbReference>
<gene>
    <name evidence="4" type="ORF">IC617_00960</name>
</gene>
<accession>A0A8J6QTJ3</accession>
<comment type="caution">
    <text evidence="4">The sequence shown here is derived from an EMBL/GenBank/DDBJ whole genome shotgun (WGS) entry which is preliminary data.</text>
</comment>
<dbReference type="RefSeq" id="WP_191143108.1">
    <property type="nucleotide sequence ID" value="NZ_JACXAF010000001.1"/>
</dbReference>
<dbReference type="PANTHER" id="PTHR21660:SF1">
    <property type="entry name" value="ACYL-COENZYME A THIOESTERASE 13"/>
    <property type="match status" value="1"/>
</dbReference>
<dbReference type="InterPro" id="IPR029069">
    <property type="entry name" value="HotDog_dom_sf"/>
</dbReference>
<dbReference type="AlphaFoldDB" id="A0A8J6QTJ3"/>
<dbReference type="SUPFAM" id="SSF54637">
    <property type="entry name" value="Thioesterase/thiol ester dehydrase-isomerase"/>
    <property type="match status" value="1"/>
</dbReference>
<dbReference type="InterPro" id="IPR006683">
    <property type="entry name" value="Thioestr_dom"/>
</dbReference>
<keyword evidence="5" id="KW-1185">Reference proteome</keyword>
<protein>
    <submittedName>
        <fullName evidence="4">Thioesterase family protein</fullName>
    </submittedName>
</protein>
<dbReference type="EMBL" id="JACXAF010000001">
    <property type="protein sequence ID" value="MBD1387988.1"/>
    <property type="molecule type" value="Genomic_DNA"/>
</dbReference>
<proteinExistence type="inferred from homology"/>
<dbReference type="Proteomes" id="UP000638014">
    <property type="component" value="Unassembled WGS sequence"/>
</dbReference>
<feature type="domain" description="Thioesterase" evidence="3">
    <location>
        <begin position="55"/>
        <end position="142"/>
    </location>
</feature>
<evidence type="ECO:0000256" key="1">
    <source>
        <dbReference type="ARBA" id="ARBA00008324"/>
    </source>
</evidence>
<dbReference type="InterPro" id="IPR039298">
    <property type="entry name" value="ACOT13"/>
</dbReference>
<evidence type="ECO:0000313" key="5">
    <source>
        <dbReference type="Proteomes" id="UP000638014"/>
    </source>
</evidence>
<dbReference type="Gene3D" id="3.10.129.10">
    <property type="entry name" value="Hotdog Thioesterase"/>
    <property type="match status" value="1"/>
</dbReference>
<dbReference type="GO" id="GO:0047617">
    <property type="term" value="F:fatty acyl-CoA hydrolase activity"/>
    <property type="evidence" value="ECO:0007669"/>
    <property type="project" value="InterPro"/>
</dbReference>
<dbReference type="Pfam" id="PF03061">
    <property type="entry name" value="4HBT"/>
    <property type="match status" value="1"/>
</dbReference>
<name>A0A8J6QTJ3_9GAMM</name>
<dbReference type="PANTHER" id="PTHR21660">
    <property type="entry name" value="THIOESTERASE SUPERFAMILY MEMBER-RELATED"/>
    <property type="match status" value="1"/>
</dbReference>
<evidence type="ECO:0000259" key="3">
    <source>
        <dbReference type="Pfam" id="PF03061"/>
    </source>
</evidence>
<evidence type="ECO:0000313" key="4">
    <source>
        <dbReference type="EMBL" id="MBD1387988.1"/>
    </source>
</evidence>
<comment type="similarity">
    <text evidence="1">Belongs to the thioesterase PaaI family.</text>
</comment>
<sequence length="154" mass="16653">MDLINPADHLDKVAELFDQGMAFDKVIGLKVEQYDPTGAKLTFAAKPELIGNPIHKILHGGVIATALDVAGAAVTFAAALARMPAMTEQQLNDKLARMSTIDLRVDYLRPGWGDHFTVTSHIIRTGTKVAVARMELHNEQGTHIAFGTGTYMVG</sequence>
<reference evidence="4" key="1">
    <citation type="submission" date="2020-09" db="EMBL/GenBank/DDBJ databases">
        <title>A novel bacterium of genus Neiella, isolated from South China Sea.</title>
        <authorList>
            <person name="Huang H."/>
            <person name="Mo K."/>
            <person name="Hu Y."/>
        </authorList>
    </citation>
    <scope>NUCLEOTIDE SEQUENCE</scope>
    <source>
        <strain evidence="4">HB171785</strain>
    </source>
</reference>
<dbReference type="InterPro" id="IPR003736">
    <property type="entry name" value="PAAI_dom"/>
</dbReference>
<evidence type="ECO:0000256" key="2">
    <source>
        <dbReference type="ARBA" id="ARBA00022801"/>
    </source>
</evidence>
<dbReference type="NCBIfam" id="NF008675">
    <property type="entry name" value="PRK11688.1"/>
    <property type="match status" value="1"/>
</dbReference>
<organism evidence="4 5">
    <name type="scientific">Neiella litorisoli</name>
    <dbReference type="NCBI Taxonomy" id="2771431"/>
    <lineage>
        <taxon>Bacteria</taxon>
        <taxon>Pseudomonadati</taxon>
        <taxon>Pseudomonadota</taxon>
        <taxon>Gammaproteobacteria</taxon>
        <taxon>Alteromonadales</taxon>
        <taxon>Echinimonadaceae</taxon>
        <taxon>Neiella</taxon>
    </lineage>
</organism>
<dbReference type="NCBIfam" id="TIGR00369">
    <property type="entry name" value="unchar_dom_1"/>
    <property type="match status" value="1"/>
</dbReference>